<keyword evidence="2" id="KW-1185">Reference proteome</keyword>
<dbReference type="RefSeq" id="WP_005040838.1">
    <property type="nucleotide sequence ID" value="NZ_AOME01000026.1"/>
</dbReference>
<comment type="caution">
    <text evidence="1">The sequence shown here is derived from an EMBL/GenBank/DDBJ whole genome shotgun (WGS) entry which is preliminary data.</text>
</comment>
<name>M0ND78_9EURY</name>
<dbReference type="AlphaFoldDB" id="M0ND78"/>
<dbReference type="EMBL" id="AOME01000026">
    <property type="protein sequence ID" value="EMA54640.1"/>
    <property type="molecule type" value="Genomic_DNA"/>
</dbReference>
<dbReference type="PATRIC" id="fig|1227456.3.peg.1033"/>
<dbReference type="OrthoDB" id="275495at2157"/>
<proteinExistence type="predicted"/>
<evidence type="ECO:0000313" key="2">
    <source>
        <dbReference type="Proteomes" id="UP000011625"/>
    </source>
</evidence>
<dbReference type="InterPro" id="IPR058483">
    <property type="entry name" value="DUF8170"/>
</dbReference>
<organism evidence="1 2">
    <name type="scientific">Halococcus salifodinae DSM 8989</name>
    <dbReference type="NCBI Taxonomy" id="1227456"/>
    <lineage>
        <taxon>Archaea</taxon>
        <taxon>Methanobacteriati</taxon>
        <taxon>Methanobacteriota</taxon>
        <taxon>Stenosarchaea group</taxon>
        <taxon>Halobacteria</taxon>
        <taxon>Halobacteriales</taxon>
        <taxon>Halococcaceae</taxon>
        <taxon>Halococcus</taxon>
    </lineage>
</organism>
<reference evidence="1 2" key="1">
    <citation type="journal article" date="2014" name="PLoS Genet.">
        <title>Phylogenetically driven sequencing of extremely halophilic archaea reveals strategies for static and dynamic osmo-response.</title>
        <authorList>
            <person name="Becker E.A."/>
            <person name="Seitzer P.M."/>
            <person name="Tritt A."/>
            <person name="Larsen D."/>
            <person name="Krusor M."/>
            <person name="Yao A.I."/>
            <person name="Wu D."/>
            <person name="Madern D."/>
            <person name="Eisen J.A."/>
            <person name="Darling A.E."/>
            <person name="Facciotti M.T."/>
        </authorList>
    </citation>
    <scope>NUCLEOTIDE SEQUENCE [LARGE SCALE GENOMIC DNA]</scope>
    <source>
        <strain evidence="1 2">DSM 8989</strain>
    </source>
</reference>
<protein>
    <submittedName>
        <fullName evidence="1">Uncharacterized protein</fullName>
    </submittedName>
</protein>
<sequence length="193" mass="22413">MAGRDTDPERLIEDSETYLNDELTPEAIERLMDAALTDELLREFGYSDVAYLVIGNFDEPQKARLRSVRNELADRGASQFAFLLDEIGDQVWENFVVKFKIFAARVDFVVGVFEDNEGGHELELAELDRERYQQKTRVFKQDYLTVKAERSAYDAMLAHLFEIMDNRGQLYRWETEEELLELVAEHVPASRPP</sequence>
<dbReference type="Pfam" id="PF26508">
    <property type="entry name" value="DUF8170"/>
    <property type="match status" value="1"/>
</dbReference>
<evidence type="ECO:0000313" key="1">
    <source>
        <dbReference type="EMBL" id="EMA54640.1"/>
    </source>
</evidence>
<dbReference type="Proteomes" id="UP000011625">
    <property type="component" value="Unassembled WGS sequence"/>
</dbReference>
<accession>M0ND78</accession>
<gene>
    <name evidence="1" type="ORF">C450_05080</name>
</gene>